<dbReference type="GO" id="GO:0009036">
    <property type="term" value="F:type II site-specific deoxyribonuclease activity"/>
    <property type="evidence" value="ECO:0007669"/>
    <property type="project" value="UniProtKB-EC"/>
</dbReference>
<sequence length="55" mass="6417">MAKTRGLLIYPHVDTAVKHRYKINGFDIGLCTVNLGQEWPCIHQELLDIFDEYLK</sequence>
<dbReference type="EMBL" id="UGED01000005">
    <property type="protein sequence ID" value="STL27261.1"/>
    <property type="molecule type" value="Genomic_DNA"/>
</dbReference>
<dbReference type="EC" id="3.1.21.4" evidence="1"/>
<dbReference type="Proteomes" id="UP000254052">
    <property type="component" value="Unassembled WGS sequence"/>
</dbReference>
<reference evidence="1 2" key="1">
    <citation type="submission" date="2018-06" db="EMBL/GenBank/DDBJ databases">
        <authorList>
            <consortium name="Pathogen Informatics"/>
            <person name="Doyle S."/>
        </authorList>
    </citation>
    <scope>NUCLEOTIDE SEQUENCE [LARGE SCALE GENOMIC DNA]</scope>
    <source>
        <strain evidence="1 2">NCTC9962</strain>
    </source>
</reference>
<proteinExistence type="predicted"/>
<organism evidence="1 2">
    <name type="scientific">Escherichia coli</name>
    <dbReference type="NCBI Taxonomy" id="562"/>
    <lineage>
        <taxon>Bacteria</taxon>
        <taxon>Pseudomonadati</taxon>
        <taxon>Pseudomonadota</taxon>
        <taxon>Gammaproteobacteria</taxon>
        <taxon>Enterobacterales</taxon>
        <taxon>Enterobacteriaceae</taxon>
        <taxon>Escherichia</taxon>
    </lineage>
</organism>
<name>A0A377AQZ7_ECOLX</name>
<gene>
    <name evidence="1" type="primary">mcrC_3</name>
    <name evidence="1" type="ORF">NCTC9962_01561</name>
</gene>
<keyword evidence="1" id="KW-0378">Hydrolase</keyword>
<evidence type="ECO:0000313" key="1">
    <source>
        <dbReference type="EMBL" id="STL27261.1"/>
    </source>
</evidence>
<accession>A0A377AQZ7</accession>
<protein>
    <submittedName>
        <fullName evidence="1">5-methylcytosine-specific restriction enzyme McrBC subunit McrC</fullName>
        <ecNumber evidence="1">3.1.21.4</ecNumber>
    </submittedName>
</protein>
<evidence type="ECO:0000313" key="2">
    <source>
        <dbReference type="Proteomes" id="UP000254052"/>
    </source>
</evidence>
<dbReference type="AlphaFoldDB" id="A0A377AQZ7"/>